<dbReference type="InterPro" id="IPR006311">
    <property type="entry name" value="TAT_signal"/>
</dbReference>
<dbReference type="PANTHER" id="PTHR12110">
    <property type="entry name" value="HYDROXYPYRUVATE ISOMERASE"/>
    <property type="match status" value="1"/>
</dbReference>
<evidence type="ECO:0000313" key="2">
    <source>
        <dbReference type="EMBL" id="VXB60170.1"/>
    </source>
</evidence>
<name>A0A653RY86_9FLAO</name>
<evidence type="ECO:0000313" key="3">
    <source>
        <dbReference type="Proteomes" id="UP000430202"/>
    </source>
</evidence>
<dbReference type="GO" id="GO:0016853">
    <property type="term" value="F:isomerase activity"/>
    <property type="evidence" value="ECO:0007669"/>
    <property type="project" value="UniProtKB-KW"/>
</dbReference>
<dbReference type="PROSITE" id="PS51318">
    <property type="entry name" value="TAT"/>
    <property type="match status" value="1"/>
</dbReference>
<dbReference type="EMBL" id="CABWLR010000003">
    <property type="protein sequence ID" value="VXB60170.1"/>
    <property type="molecule type" value="Genomic_DNA"/>
</dbReference>
<accession>A0A653RY86</accession>
<dbReference type="InterPro" id="IPR013022">
    <property type="entry name" value="Xyl_isomerase-like_TIM-brl"/>
</dbReference>
<reference evidence="2 3" key="1">
    <citation type="submission" date="2019-10" db="EMBL/GenBank/DDBJ databases">
        <authorList>
            <person name="Karimi E."/>
        </authorList>
    </citation>
    <scope>NUCLEOTIDE SEQUENCE [LARGE SCALE GENOMIC DNA]</scope>
    <source>
        <strain evidence="2">Maribacter sp. 151</strain>
    </source>
</reference>
<dbReference type="Gene3D" id="3.20.20.150">
    <property type="entry name" value="Divalent-metal-dependent TIM barrel enzymes"/>
    <property type="match status" value="1"/>
</dbReference>
<dbReference type="SUPFAM" id="SSF51658">
    <property type="entry name" value="Xylose isomerase-like"/>
    <property type="match status" value="1"/>
</dbReference>
<dbReference type="RefSeq" id="WP_159302786.1">
    <property type="nucleotide sequence ID" value="NZ_LR733271.1"/>
</dbReference>
<organism evidence="2 3">
    <name type="scientific">Maribacter litoralis</name>
    <dbReference type="NCBI Taxonomy" id="2059726"/>
    <lineage>
        <taxon>Bacteria</taxon>
        <taxon>Pseudomonadati</taxon>
        <taxon>Bacteroidota</taxon>
        <taxon>Flavobacteriia</taxon>
        <taxon>Flavobacteriales</taxon>
        <taxon>Flavobacteriaceae</taxon>
        <taxon>Maribacter</taxon>
    </lineage>
</organism>
<dbReference type="InterPro" id="IPR050312">
    <property type="entry name" value="IolE/XylAMocC-like"/>
</dbReference>
<dbReference type="InterPro" id="IPR036237">
    <property type="entry name" value="Xyl_isomerase-like_sf"/>
</dbReference>
<proteinExistence type="predicted"/>
<gene>
    <name evidence="2" type="ORF">MARI151_30118</name>
</gene>
<dbReference type="Proteomes" id="UP000430202">
    <property type="component" value="Unassembled WGS sequence"/>
</dbReference>
<feature type="domain" description="Xylose isomerase-like TIM barrel" evidence="1">
    <location>
        <begin position="66"/>
        <end position="298"/>
    </location>
</feature>
<dbReference type="PANTHER" id="PTHR12110:SF53">
    <property type="entry name" value="BLR5974 PROTEIN"/>
    <property type="match status" value="1"/>
</dbReference>
<keyword evidence="3" id="KW-1185">Reference proteome</keyword>
<protein>
    <submittedName>
        <fullName evidence="2">Xylose isomerase</fullName>
    </submittedName>
</protein>
<evidence type="ECO:0000259" key="1">
    <source>
        <dbReference type="Pfam" id="PF01261"/>
    </source>
</evidence>
<sequence length="327" mass="36540">MNKRRKFIKQIGLGTLGTGLLTTLPNSLYANSIANNYPISLAQFSLASEFFMGKHNTLEFPARAQKDFGVNIVEYVSMFFADKMNDPSFFKELKLRTDDLGVTNHLIMVDDENIADLDKTKREHAVESHYKFVDAAKILGCSSIRVNLGSLEQTGSAEAVADAALEGYSKLLKYGDDHDMNIIVENHVGHSCNGKWLANIMKQLNHKRAGVLPDFGNFCINRTKPETMDIAGYMNTKCLEQYDMYLGIEELMPYAKGVSAKTHKFDAQGNETEMDYKRIFNIIEKSGFNGIIGIEYEGGLMHAQGIEGYVSNEEGIIATKNLIQKSM</sequence>
<dbReference type="Pfam" id="PF01261">
    <property type="entry name" value="AP_endonuc_2"/>
    <property type="match status" value="1"/>
</dbReference>
<dbReference type="AlphaFoldDB" id="A0A653RY86"/>
<keyword evidence="2" id="KW-0413">Isomerase</keyword>